<dbReference type="EMBL" id="GBRH01227464">
    <property type="protein sequence ID" value="JAD70431.1"/>
    <property type="molecule type" value="Transcribed_RNA"/>
</dbReference>
<dbReference type="AlphaFoldDB" id="A0A0A9C4B2"/>
<evidence type="ECO:0000313" key="1">
    <source>
        <dbReference type="EMBL" id="JAD70431.1"/>
    </source>
</evidence>
<protein>
    <submittedName>
        <fullName evidence="1">Uncharacterized protein</fullName>
    </submittedName>
</protein>
<name>A0A0A9C4B2_ARUDO</name>
<proteinExistence type="predicted"/>
<sequence length="23" mass="2684">MAKLRRFRVLGDALCALHSAWLR</sequence>
<reference evidence="1" key="2">
    <citation type="journal article" date="2015" name="Data Brief">
        <title>Shoot transcriptome of the giant reed, Arundo donax.</title>
        <authorList>
            <person name="Barrero R.A."/>
            <person name="Guerrero F.D."/>
            <person name="Moolhuijzen P."/>
            <person name="Goolsby J.A."/>
            <person name="Tidwell J."/>
            <person name="Bellgard S.E."/>
            <person name="Bellgard M.I."/>
        </authorList>
    </citation>
    <scope>NUCLEOTIDE SEQUENCE</scope>
    <source>
        <tissue evidence="1">Shoot tissue taken approximately 20 cm above the soil surface</tissue>
    </source>
</reference>
<accession>A0A0A9C4B2</accession>
<organism evidence="1">
    <name type="scientific">Arundo donax</name>
    <name type="common">Giant reed</name>
    <name type="synonym">Donax arundinaceus</name>
    <dbReference type="NCBI Taxonomy" id="35708"/>
    <lineage>
        <taxon>Eukaryota</taxon>
        <taxon>Viridiplantae</taxon>
        <taxon>Streptophyta</taxon>
        <taxon>Embryophyta</taxon>
        <taxon>Tracheophyta</taxon>
        <taxon>Spermatophyta</taxon>
        <taxon>Magnoliopsida</taxon>
        <taxon>Liliopsida</taxon>
        <taxon>Poales</taxon>
        <taxon>Poaceae</taxon>
        <taxon>PACMAD clade</taxon>
        <taxon>Arundinoideae</taxon>
        <taxon>Arundineae</taxon>
        <taxon>Arundo</taxon>
    </lineage>
</organism>
<reference evidence="1" key="1">
    <citation type="submission" date="2014-09" db="EMBL/GenBank/DDBJ databases">
        <authorList>
            <person name="Magalhaes I.L.F."/>
            <person name="Oliveira U."/>
            <person name="Santos F.R."/>
            <person name="Vidigal T.H.D.A."/>
            <person name="Brescovit A.D."/>
            <person name="Santos A.J."/>
        </authorList>
    </citation>
    <scope>NUCLEOTIDE SEQUENCE</scope>
    <source>
        <tissue evidence="1">Shoot tissue taken approximately 20 cm above the soil surface</tissue>
    </source>
</reference>